<dbReference type="PROSITE" id="PS00086">
    <property type="entry name" value="CYTOCHROME_P450"/>
    <property type="match status" value="1"/>
</dbReference>
<protein>
    <submittedName>
        <fullName evidence="4">Cytochrome P450 3A29-like</fullName>
    </submittedName>
</protein>
<dbReference type="Proteomes" id="UP000276133">
    <property type="component" value="Unassembled WGS sequence"/>
</dbReference>
<evidence type="ECO:0000256" key="2">
    <source>
        <dbReference type="PIRSR" id="PIRSR602401-1"/>
    </source>
</evidence>
<keyword evidence="2 3" id="KW-0479">Metal-binding</keyword>
<dbReference type="EMBL" id="REGN01014189">
    <property type="protein sequence ID" value="RMZ92941.1"/>
    <property type="molecule type" value="Genomic_DNA"/>
</dbReference>
<dbReference type="Pfam" id="PF00067">
    <property type="entry name" value="p450"/>
    <property type="match status" value="1"/>
</dbReference>
<dbReference type="Gene3D" id="1.10.630.10">
    <property type="entry name" value="Cytochrome P450"/>
    <property type="match status" value="1"/>
</dbReference>
<keyword evidence="3" id="KW-0503">Monooxygenase</keyword>
<dbReference type="InterPro" id="IPR017972">
    <property type="entry name" value="Cyt_P450_CS"/>
</dbReference>
<dbReference type="InterPro" id="IPR036396">
    <property type="entry name" value="Cyt_P450_sf"/>
</dbReference>
<keyword evidence="2 3" id="KW-0349">Heme</keyword>
<dbReference type="GO" id="GO:0005506">
    <property type="term" value="F:iron ion binding"/>
    <property type="evidence" value="ECO:0007669"/>
    <property type="project" value="InterPro"/>
</dbReference>
<dbReference type="PANTHER" id="PTHR24291:SF201">
    <property type="entry name" value="CYTOCHROME P450, FAMILY 4, SUBFAMILY B, POLYPEPTIDE 7"/>
    <property type="match status" value="1"/>
</dbReference>
<keyword evidence="5" id="KW-1185">Reference proteome</keyword>
<dbReference type="InterPro" id="IPR002401">
    <property type="entry name" value="Cyt_P450_E_grp-I"/>
</dbReference>
<dbReference type="AlphaFoldDB" id="A0A3M7P1D4"/>
<dbReference type="GO" id="GO:0016705">
    <property type="term" value="F:oxidoreductase activity, acting on paired donors, with incorporation or reduction of molecular oxygen"/>
    <property type="evidence" value="ECO:0007669"/>
    <property type="project" value="InterPro"/>
</dbReference>
<organism evidence="4 5">
    <name type="scientific">Brachionus plicatilis</name>
    <name type="common">Marine rotifer</name>
    <name type="synonym">Brachionus muelleri</name>
    <dbReference type="NCBI Taxonomy" id="10195"/>
    <lineage>
        <taxon>Eukaryota</taxon>
        <taxon>Metazoa</taxon>
        <taxon>Spiralia</taxon>
        <taxon>Gnathifera</taxon>
        <taxon>Rotifera</taxon>
        <taxon>Eurotatoria</taxon>
        <taxon>Monogononta</taxon>
        <taxon>Pseudotrocha</taxon>
        <taxon>Ploima</taxon>
        <taxon>Brachionidae</taxon>
        <taxon>Brachionus</taxon>
    </lineage>
</organism>
<dbReference type="STRING" id="10195.A0A3M7P1D4"/>
<comment type="caution">
    <text evidence="4">The sequence shown here is derived from an EMBL/GenBank/DDBJ whole genome shotgun (WGS) entry which is preliminary data.</text>
</comment>
<reference evidence="4 5" key="1">
    <citation type="journal article" date="2018" name="Sci. Rep.">
        <title>Genomic signatures of local adaptation to the degree of environmental predictability in rotifers.</title>
        <authorList>
            <person name="Franch-Gras L."/>
            <person name="Hahn C."/>
            <person name="Garcia-Roger E.M."/>
            <person name="Carmona M.J."/>
            <person name="Serra M."/>
            <person name="Gomez A."/>
        </authorList>
    </citation>
    <scope>NUCLEOTIDE SEQUENCE [LARGE SCALE GENOMIC DNA]</scope>
    <source>
        <strain evidence="4">HYR1</strain>
    </source>
</reference>
<keyword evidence="2 3" id="KW-0408">Iron</keyword>
<dbReference type="GO" id="GO:0020037">
    <property type="term" value="F:heme binding"/>
    <property type="evidence" value="ECO:0007669"/>
    <property type="project" value="InterPro"/>
</dbReference>
<feature type="binding site" description="axial binding residue" evidence="2">
    <location>
        <position position="52"/>
    </location>
    <ligand>
        <name>heme</name>
        <dbReference type="ChEBI" id="CHEBI:30413"/>
    </ligand>
    <ligandPart>
        <name>Fe</name>
        <dbReference type="ChEBI" id="CHEBI:18248"/>
    </ligandPart>
</feature>
<name>A0A3M7P1D4_BRAPC</name>
<dbReference type="InterPro" id="IPR001128">
    <property type="entry name" value="Cyt_P450"/>
</dbReference>
<dbReference type="SUPFAM" id="SSF48264">
    <property type="entry name" value="Cytochrome P450"/>
    <property type="match status" value="1"/>
</dbReference>
<sequence>MCSPYISGHNPEYFPEPEEFKPERFLKSSEFSQKNMINSYTFFPFSLGPRNCIGQNFAK</sequence>
<gene>
    <name evidence="4" type="ORF">BpHYR1_007785</name>
</gene>
<dbReference type="PANTHER" id="PTHR24291">
    <property type="entry name" value="CYTOCHROME P450 FAMILY 4"/>
    <property type="match status" value="1"/>
</dbReference>
<comment type="cofactor">
    <cofactor evidence="2">
        <name>heme</name>
        <dbReference type="ChEBI" id="CHEBI:30413"/>
    </cofactor>
</comment>
<keyword evidence="3" id="KW-0560">Oxidoreductase</keyword>
<evidence type="ECO:0000313" key="5">
    <source>
        <dbReference type="Proteomes" id="UP000276133"/>
    </source>
</evidence>
<evidence type="ECO:0000313" key="4">
    <source>
        <dbReference type="EMBL" id="RMZ92941.1"/>
    </source>
</evidence>
<evidence type="ECO:0000256" key="3">
    <source>
        <dbReference type="RuleBase" id="RU000461"/>
    </source>
</evidence>
<proteinExistence type="inferred from homology"/>
<comment type="similarity">
    <text evidence="1 3">Belongs to the cytochrome P450 family.</text>
</comment>
<dbReference type="InterPro" id="IPR050196">
    <property type="entry name" value="Cytochrome_P450_Monoox"/>
</dbReference>
<dbReference type="OrthoDB" id="1470350at2759"/>
<accession>A0A3M7P1D4</accession>
<evidence type="ECO:0000256" key="1">
    <source>
        <dbReference type="ARBA" id="ARBA00010617"/>
    </source>
</evidence>
<feature type="non-terminal residue" evidence="4">
    <location>
        <position position="59"/>
    </location>
</feature>
<dbReference type="GO" id="GO:0004497">
    <property type="term" value="F:monooxygenase activity"/>
    <property type="evidence" value="ECO:0007669"/>
    <property type="project" value="UniProtKB-KW"/>
</dbReference>
<dbReference type="PRINTS" id="PR00463">
    <property type="entry name" value="EP450I"/>
</dbReference>